<dbReference type="InterPro" id="IPR000643">
    <property type="entry name" value="Iodothyronine_deiodinase"/>
</dbReference>
<evidence type="ECO:0000313" key="3">
    <source>
        <dbReference type="Proteomes" id="UP000808349"/>
    </source>
</evidence>
<evidence type="ECO:0000259" key="1">
    <source>
        <dbReference type="Pfam" id="PF18962"/>
    </source>
</evidence>
<dbReference type="Proteomes" id="UP000808349">
    <property type="component" value="Unassembled WGS sequence"/>
</dbReference>
<dbReference type="EMBL" id="JADKFW010000012">
    <property type="protein sequence ID" value="MBK9718642.1"/>
    <property type="molecule type" value="Genomic_DNA"/>
</dbReference>
<reference evidence="2 3" key="1">
    <citation type="submission" date="2020-10" db="EMBL/GenBank/DDBJ databases">
        <title>Connecting structure to function with the recovery of over 1000 high-quality activated sludge metagenome-assembled genomes encoding full-length rRNA genes using long-read sequencing.</title>
        <authorList>
            <person name="Singleton C.M."/>
            <person name="Petriglieri F."/>
            <person name="Kristensen J.M."/>
            <person name="Kirkegaard R.H."/>
            <person name="Michaelsen T.Y."/>
            <person name="Andersen M.H."/>
            <person name="Karst S.M."/>
            <person name="Dueholm M.S."/>
            <person name="Nielsen P.H."/>
            <person name="Albertsen M."/>
        </authorList>
    </citation>
    <scope>NUCLEOTIDE SEQUENCE [LARGE SCALE GENOMIC DNA]</scope>
    <source>
        <strain evidence="2">Ribe_18-Q3-R11-54_BAT3C.373</strain>
    </source>
</reference>
<dbReference type="Pfam" id="PF18962">
    <property type="entry name" value="Por_Secre_tail"/>
    <property type="match status" value="1"/>
</dbReference>
<organism evidence="2 3">
    <name type="scientific">Candidatus Defluviibacterium haderslevense</name>
    <dbReference type="NCBI Taxonomy" id="2981993"/>
    <lineage>
        <taxon>Bacteria</taxon>
        <taxon>Pseudomonadati</taxon>
        <taxon>Bacteroidota</taxon>
        <taxon>Saprospiria</taxon>
        <taxon>Saprospirales</taxon>
        <taxon>Saprospiraceae</taxon>
        <taxon>Candidatus Defluviibacterium</taxon>
    </lineage>
</organism>
<dbReference type="InterPro" id="IPR036249">
    <property type="entry name" value="Thioredoxin-like_sf"/>
</dbReference>
<proteinExistence type="predicted"/>
<dbReference type="GO" id="GO:0004800">
    <property type="term" value="F:thyroxine 5'-deiodinase activity"/>
    <property type="evidence" value="ECO:0007669"/>
    <property type="project" value="InterPro"/>
</dbReference>
<evidence type="ECO:0000313" key="2">
    <source>
        <dbReference type="EMBL" id="MBK9718642.1"/>
    </source>
</evidence>
<comment type="caution">
    <text evidence="2">The sequence shown here is derived from an EMBL/GenBank/DDBJ whole genome shotgun (WGS) entry which is preliminary data.</text>
</comment>
<dbReference type="PANTHER" id="PTHR11781:SF22">
    <property type="entry name" value="TYPE I IODOTHYRONINE DEIODINASE"/>
    <property type="match status" value="1"/>
</dbReference>
<dbReference type="AlphaFoldDB" id="A0A9D7SBK1"/>
<dbReference type="PANTHER" id="PTHR11781">
    <property type="entry name" value="IODOTHYRONINE DEIODINASE"/>
    <property type="match status" value="1"/>
</dbReference>
<dbReference type="SUPFAM" id="SSF52833">
    <property type="entry name" value="Thioredoxin-like"/>
    <property type="match status" value="1"/>
</dbReference>
<accession>A0A9D7SBK1</accession>
<sequence length="448" mass="50017">MRNITLGLLCLITFQLFAQPILLPHIGGKVIPNYSDAICKIPWYLGSFYKSGLTAGTKAHDFTLFDLKGDSLNLKKALSNHRPVLLVAGSYTCFVYRDKVPIINDLFDRYAGLLDVYIIYNLEAHPYIDTSVYFGKVNTSTRNISENILIRQPTTYGERKAVISEMVQKMTIKAPIFIDGPCNAWWSTFGPAPNNAYLIDTTGTIIAKHGWFDRYPDQIYCDIDSLLGTQSGKCNKVKGGKSSFSFKYISNDTVIDPSGATISVDAELENLGSEDILIYARKLNNDLPNGWESSMCIDVCYSSSTDSTTFVLSAGAVQPVHVYFYPSIFGVGTGYVRLGFKNLNNSNNTAMFHAYGSNEMITSTKNTNDQQSVIVYPNPVNNEMTIQNIEQVHDIYIFNLLGKLAKTFNKIDEYNSYILNVQDLVEGVYYLNLIGTKGSALKKIEIIR</sequence>
<dbReference type="InterPro" id="IPR026444">
    <property type="entry name" value="Secre_tail"/>
</dbReference>
<protein>
    <submittedName>
        <fullName evidence="2">T9SS type A sorting domain-containing protein</fullName>
    </submittedName>
</protein>
<gene>
    <name evidence="2" type="ORF">IPO85_14240</name>
</gene>
<name>A0A9D7SBK1_9BACT</name>
<feature type="domain" description="Secretion system C-terminal sorting" evidence="1">
    <location>
        <begin position="375"/>
        <end position="445"/>
    </location>
</feature>
<dbReference type="NCBIfam" id="TIGR04183">
    <property type="entry name" value="Por_Secre_tail"/>
    <property type="match status" value="1"/>
</dbReference>
<dbReference type="Gene3D" id="3.40.30.10">
    <property type="entry name" value="Glutaredoxin"/>
    <property type="match status" value="1"/>
</dbReference>